<dbReference type="OrthoDB" id="188511at2759"/>
<protein>
    <recommendedName>
        <fullName evidence="1">DOMON domain-containing protein</fullName>
    </recommendedName>
</protein>
<dbReference type="InterPro" id="IPR045266">
    <property type="entry name" value="DOH_DOMON"/>
</dbReference>
<sequence>ASPRPDSVFGGSDSLTAAAAFREDGITTVVFRKKLQAEDEFDHSIQGPMTVIWAKGADPDYYQHTTGAFRNSANLLNNLYNQKKGAYLYKLMIKE</sequence>
<keyword evidence="3" id="KW-1185">Reference proteome</keyword>
<name>A0A2G9TF87_TELCI</name>
<dbReference type="InterPro" id="IPR005018">
    <property type="entry name" value="DOMON_domain"/>
</dbReference>
<feature type="domain" description="DOMON" evidence="1">
    <location>
        <begin position="1"/>
        <end position="56"/>
    </location>
</feature>
<dbReference type="PROSITE" id="PS50836">
    <property type="entry name" value="DOMON"/>
    <property type="match status" value="1"/>
</dbReference>
<organism evidence="2 3">
    <name type="scientific">Teladorsagia circumcincta</name>
    <name type="common">Brown stomach worm</name>
    <name type="synonym">Ostertagia circumcincta</name>
    <dbReference type="NCBI Taxonomy" id="45464"/>
    <lineage>
        <taxon>Eukaryota</taxon>
        <taxon>Metazoa</taxon>
        <taxon>Ecdysozoa</taxon>
        <taxon>Nematoda</taxon>
        <taxon>Chromadorea</taxon>
        <taxon>Rhabditida</taxon>
        <taxon>Rhabditina</taxon>
        <taxon>Rhabditomorpha</taxon>
        <taxon>Strongyloidea</taxon>
        <taxon>Trichostrongylidae</taxon>
        <taxon>Teladorsagia</taxon>
    </lineage>
</organism>
<feature type="non-terminal residue" evidence="2">
    <location>
        <position position="1"/>
    </location>
</feature>
<proteinExistence type="predicted"/>
<dbReference type="EMBL" id="KZ380802">
    <property type="protein sequence ID" value="PIO56202.1"/>
    <property type="molecule type" value="Genomic_DNA"/>
</dbReference>
<gene>
    <name evidence="2" type="ORF">TELCIR_22403</name>
</gene>
<reference evidence="2 3" key="1">
    <citation type="submission" date="2015-09" db="EMBL/GenBank/DDBJ databases">
        <title>Draft genome of the parasitic nematode Teladorsagia circumcincta isolate WARC Sus (inbred).</title>
        <authorList>
            <person name="Mitreva M."/>
        </authorList>
    </citation>
    <scope>NUCLEOTIDE SEQUENCE [LARGE SCALE GENOMIC DNA]</scope>
    <source>
        <strain evidence="2 3">S</strain>
    </source>
</reference>
<dbReference type="PANTHER" id="PTHR46901:SF3">
    <property type="entry name" value="EGF-LIKE DOMAIN-CONTAINING PROTEIN"/>
    <property type="match status" value="1"/>
</dbReference>
<evidence type="ECO:0000259" key="1">
    <source>
        <dbReference type="PROSITE" id="PS50836"/>
    </source>
</evidence>
<dbReference type="PANTHER" id="PTHR46901">
    <property type="entry name" value="GH04942P"/>
    <property type="match status" value="1"/>
</dbReference>
<accession>A0A2G9TF87</accession>
<evidence type="ECO:0000313" key="2">
    <source>
        <dbReference type="EMBL" id="PIO56202.1"/>
    </source>
</evidence>
<dbReference type="AlphaFoldDB" id="A0A2G9TF87"/>
<dbReference type="Proteomes" id="UP000230423">
    <property type="component" value="Unassembled WGS sequence"/>
</dbReference>
<dbReference type="CDD" id="cd09631">
    <property type="entry name" value="DOMON_DOH"/>
    <property type="match status" value="1"/>
</dbReference>
<evidence type="ECO:0000313" key="3">
    <source>
        <dbReference type="Proteomes" id="UP000230423"/>
    </source>
</evidence>